<dbReference type="AlphaFoldDB" id="A0A7R9BEH7"/>
<proteinExistence type="predicted"/>
<accession>A0A7R9BEH7</accession>
<reference evidence="2" key="1">
    <citation type="submission" date="2020-11" db="EMBL/GenBank/DDBJ databases">
        <authorList>
            <person name="Tran Van P."/>
        </authorList>
    </citation>
    <scope>NUCLEOTIDE SEQUENCE</scope>
</reference>
<dbReference type="EMBL" id="CAJPEX010000049">
    <property type="protein sequence ID" value="CAG0912796.1"/>
    <property type="molecule type" value="Genomic_DNA"/>
</dbReference>
<gene>
    <name evidence="2" type="ORF">NMOB1V02_LOCUS569</name>
</gene>
<dbReference type="EMBL" id="OA882086">
    <property type="protein sequence ID" value="CAD7272644.1"/>
    <property type="molecule type" value="Genomic_DNA"/>
</dbReference>
<evidence type="ECO:0000313" key="2">
    <source>
        <dbReference type="EMBL" id="CAD7272644.1"/>
    </source>
</evidence>
<feature type="region of interest" description="Disordered" evidence="1">
    <location>
        <begin position="1"/>
        <end position="21"/>
    </location>
</feature>
<dbReference type="Proteomes" id="UP000678499">
    <property type="component" value="Unassembled WGS sequence"/>
</dbReference>
<name>A0A7R9BEH7_9CRUS</name>
<feature type="compositionally biased region" description="Basic and acidic residues" evidence="1">
    <location>
        <begin position="1"/>
        <end position="16"/>
    </location>
</feature>
<keyword evidence="3" id="KW-1185">Reference proteome</keyword>
<organism evidence="2">
    <name type="scientific">Notodromas monacha</name>
    <dbReference type="NCBI Taxonomy" id="399045"/>
    <lineage>
        <taxon>Eukaryota</taxon>
        <taxon>Metazoa</taxon>
        <taxon>Ecdysozoa</taxon>
        <taxon>Arthropoda</taxon>
        <taxon>Crustacea</taxon>
        <taxon>Oligostraca</taxon>
        <taxon>Ostracoda</taxon>
        <taxon>Podocopa</taxon>
        <taxon>Podocopida</taxon>
        <taxon>Cypridocopina</taxon>
        <taxon>Cypridoidea</taxon>
        <taxon>Cyprididae</taxon>
        <taxon>Notodromas</taxon>
    </lineage>
</organism>
<evidence type="ECO:0000313" key="3">
    <source>
        <dbReference type="Proteomes" id="UP000678499"/>
    </source>
</evidence>
<evidence type="ECO:0000256" key="1">
    <source>
        <dbReference type="SAM" id="MobiDB-lite"/>
    </source>
</evidence>
<sequence length="138" mass="15825">MENLKEEILKSDHSSDTDSATSSDFAGDLIHLFLANGGELVQMLVSYGAKVNANNASRKRLLVRNSTIICEGAKEQFLHKFKARRKMRSHHRQEDKMPQGKRLDALENMCTQLKHDQTETSLLHLFSDEKFYFGTKRI</sequence>
<protein>
    <submittedName>
        <fullName evidence="2">Uncharacterized protein</fullName>
    </submittedName>
</protein>